<keyword evidence="4" id="KW-1185">Reference proteome</keyword>
<dbReference type="InterPro" id="IPR004875">
    <property type="entry name" value="DDE_SF_endonuclease_dom"/>
</dbReference>
<feature type="region of interest" description="Disordered" evidence="1">
    <location>
        <begin position="121"/>
        <end position="141"/>
    </location>
</feature>
<dbReference type="GO" id="GO:0003676">
    <property type="term" value="F:nucleic acid binding"/>
    <property type="evidence" value="ECO:0007669"/>
    <property type="project" value="InterPro"/>
</dbReference>
<dbReference type="AlphaFoldDB" id="A0AAE0FVE3"/>
<feature type="compositionally biased region" description="Basic and acidic residues" evidence="1">
    <location>
        <begin position="121"/>
        <end position="136"/>
    </location>
</feature>
<evidence type="ECO:0000313" key="4">
    <source>
        <dbReference type="Proteomes" id="UP001190700"/>
    </source>
</evidence>
<proteinExistence type="predicted"/>
<comment type="caution">
    <text evidence="3">The sequence shown here is derived from an EMBL/GenBank/DDBJ whole genome shotgun (WGS) entry which is preliminary data.</text>
</comment>
<feature type="domain" description="DDE-1" evidence="2">
    <location>
        <begin position="157"/>
        <end position="335"/>
    </location>
</feature>
<sequence length="418" mass="46436">MKLPVYKSTVCTYANQMIEGTSIADKFEYGVVDNNWYFGFLDRYEIRTGNQRPLEPTRAKWCTSENMQKHYEVLADALVEAKLAVRNPDFDESDPDSCMIHITKPGRVLSFDETRLTMDCTDSSKSKQERTVKPDKDDDGEVLVNKGGGVASGVGGSTADGDSLAPLFIFGGADSYKAEWTQGAPRSTVIQEDTGRGVPATFYANKKGGMTHALALQYFKNNIATMFPDLSPENPIAVICDGHGSHLSCQLLTYCREVGIIIVLRPPHTTNISQGEDVINFGTFKPLFRTAKANRLLEKLNTGSKKLFLDMGDLMPCTTAAWEEAFSKEENRKAWAKIGVNPFTRCVYWELRGKEEVAKARVKKVEGVNLEVLTFGFKGKEPMSKAVAKQKEQSAAESLVRKREAAEKVELQRVAKLE</sequence>
<name>A0AAE0FVE3_9CHLO</name>
<gene>
    <name evidence="3" type="ORF">CYMTET_25013</name>
</gene>
<evidence type="ECO:0000256" key="1">
    <source>
        <dbReference type="SAM" id="MobiDB-lite"/>
    </source>
</evidence>
<dbReference type="Pfam" id="PF03184">
    <property type="entry name" value="DDE_1"/>
    <property type="match status" value="1"/>
</dbReference>
<organism evidence="3 4">
    <name type="scientific">Cymbomonas tetramitiformis</name>
    <dbReference type="NCBI Taxonomy" id="36881"/>
    <lineage>
        <taxon>Eukaryota</taxon>
        <taxon>Viridiplantae</taxon>
        <taxon>Chlorophyta</taxon>
        <taxon>Pyramimonadophyceae</taxon>
        <taxon>Pyramimonadales</taxon>
        <taxon>Pyramimonadaceae</taxon>
        <taxon>Cymbomonas</taxon>
    </lineage>
</organism>
<dbReference type="Proteomes" id="UP001190700">
    <property type="component" value="Unassembled WGS sequence"/>
</dbReference>
<protein>
    <recommendedName>
        <fullName evidence="2">DDE-1 domain-containing protein</fullName>
    </recommendedName>
</protein>
<evidence type="ECO:0000313" key="3">
    <source>
        <dbReference type="EMBL" id="KAK3266355.1"/>
    </source>
</evidence>
<dbReference type="EMBL" id="LGRX02013169">
    <property type="protein sequence ID" value="KAK3266355.1"/>
    <property type="molecule type" value="Genomic_DNA"/>
</dbReference>
<evidence type="ECO:0000259" key="2">
    <source>
        <dbReference type="Pfam" id="PF03184"/>
    </source>
</evidence>
<accession>A0AAE0FVE3</accession>
<reference evidence="3 4" key="1">
    <citation type="journal article" date="2015" name="Genome Biol. Evol.">
        <title>Comparative Genomics of a Bacterivorous Green Alga Reveals Evolutionary Causalities and Consequences of Phago-Mixotrophic Mode of Nutrition.</title>
        <authorList>
            <person name="Burns J.A."/>
            <person name="Paasch A."/>
            <person name="Narechania A."/>
            <person name="Kim E."/>
        </authorList>
    </citation>
    <scope>NUCLEOTIDE SEQUENCE [LARGE SCALE GENOMIC DNA]</scope>
    <source>
        <strain evidence="3 4">PLY_AMNH</strain>
    </source>
</reference>